<keyword evidence="2" id="KW-1185">Reference proteome</keyword>
<reference evidence="1 2" key="1">
    <citation type="submission" date="2024-04" db="EMBL/GenBank/DDBJ databases">
        <authorList>
            <person name="Rising A."/>
            <person name="Reimegard J."/>
            <person name="Sonavane S."/>
            <person name="Akerstrom W."/>
            <person name="Nylinder S."/>
            <person name="Hedman E."/>
            <person name="Kallberg Y."/>
        </authorList>
    </citation>
    <scope>NUCLEOTIDE SEQUENCE [LARGE SCALE GENOMIC DNA]</scope>
</reference>
<dbReference type="Proteomes" id="UP001497382">
    <property type="component" value="Unassembled WGS sequence"/>
</dbReference>
<comment type="caution">
    <text evidence="1">The sequence shown here is derived from an EMBL/GenBank/DDBJ whole genome shotgun (WGS) entry which is preliminary data.</text>
</comment>
<name>A0AAV2BKJ6_9ARAC</name>
<evidence type="ECO:0000313" key="1">
    <source>
        <dbReference type="EMBL" id="CAL1296424.1"/>
    </source>
</evidence>
<evidence type="ECO:0000313" key="2">
    <source>
        <dbReference type="Proteomes" id="UP001497382"/>
    </source>
</evidence>
<gene>
    <name evidence="1" type="ORF">LARSCL_LOCUS19781</name>
</gene>
<accession>A0AAV2BKJ6</accession>
<sequence>MVQVSLELLLRKICSLYKDQLILSAVKKFQIIHVLRNTRPFCVK</sequence>
<protein>
    <submittedName>
        <fullName evidence="1">Uncharacterized protein</fullName>
    </submittedName>
</protein>
<organism evidence="1 2">
    <name type="scientific">Larinioides sclopetarius</name>
    <dbReference type="NCBI Taxonomy" id="280406"/>
    <lineage>
        <taxon>Eukaryota</taxon>
        <taxon>Metazoa</taxon>
        <taxon>Ecdysozoa</taxon>
        <taxon>Arthropoda</taxon>
        <taxon>Chelicerata</taxon>
        <taxon>Arachnida</taxon>
        <taxon>Araneae</taxon>
        <taxon>Araneomorphae</taxon>
        <taxon>Entelegynae</taxon>
        <taxon>Araneoidea</taxon>
        <taxon>Araneidae</taxon>
        <taxon>Larinioides</taxon>
    </lineage>
</organism>
<proteinExistence type="predicted"/>
<dbReference type="EMBL" id="CAXIEN010000396">
    <property type="protein sequence ID" value="CAL1296424.1"/>
    <property type="molecule type" value="Genomic_DNA"/>
</dbReference>
<dbReference type="AlphaFoldDB" id="A0AAV2BKJ6"/>